<evidence type="ECO:0000313" key="3">
    <source>
        <dbReference type="EMBL" id="MCT8970822.1"/>
    </source>
</evidence>
<gene>
    <name evidence="3" type="ORF">MUB46_03015</name>
</gene>
<dbReference type="PANTHER" id="PTHR13847">
    <property type="entry name" value="SARCOSINE DEHYDROGENASE-RELATED"/>
    <property type="match status" value="1"/>
</dbReference>
<dbReference type="SUPFAM" id="SSF51905">
    <property type="entry name" value="FAD/NAD(P)-binding domain"/>
    <property type="match status" value="1"/>
</dbReference>
<feature type="domain" description="FAD dependent oxidoreductase" evidence="2">
    <location>
        <begin position="31"/>
        <end position="383"/>
    </location>
</feature>
<accession>A0AAW5QUC0</accession>
<name>A0AAW5QUC0_9HYPH</name>
<dbReference type="Proteomes" id="UP001320898">
    <property type="component" value="Unassembled WGS sequence"/>
</dbReference>
<dbReference type="RefSeq" id="WP_261614374.1">
    <property type="nucleotide sequence ID" value="NZ_JALIDZ010000001.1"/>
</dbReference>
<dbReference type="PANTHER" id="PTHR13847:SF281">
    <property type="entry name" value="FAD DEPENDENT OXIDOREDUCTASE DOMAIN-CONTAINING PROTEIN"/>
    <property type="match status" value="1"/>
</dbReference>
<dbReference type="InterPro" id="IPR006076">
    <property type="entry name" value="FAD-dep_OxRdtase"/>
</dbReference>
<keyword evidence="4" id="KW-1185">Reference proteome</keyword>
<dbReference type="AlphaFoldDB" id="A0AAW5QUC0"/>
<dbReference type="Gene3D" id="3.30.9.10">
    <property type="entry name" value="D-Amino Acid Oxidase, subunit A, domain 2"/>
    <property type="match status" value="1"/>
</dbReference>
<evidence type="ECO:0000259" key="2">
    <source>
        <dbReference type="Pfam" id="PF01266"/>
    </source>
</evidence>
<protein>
    <submittedName>
        <fullName evidence="3">FAD-binding oxidoreductase</fullName>
    </submittedName>
</protein>
<dbReference type="Pfam" id="PF01266">
    <property type="entry name" value="DAO"/>
    <property type="match status" value="1"/>
</dbReference>
<comment type="caution">
    <text evidence="3">The sequence shown here is derived from an EMBL/GenBank/DDBJ whole genome shotgun (WGS) entry which is preliminary data.</text>
</comment>
<dbReference type="Gene3D" id="3.50.50.60">
    <property type="entry name" value="FAD/NAD(P)-binding domain"/>
    <property type="match status" value="1"/>
</dbReference>
<dbReference type="GO" id="GO:0016491">
    <property type="term" value="F:oxidoreductase activity"/>
    <property type="evidence" value="ECO:0007669"/>
    <property type="project" value="UniProtKB-KW"/>
</dbReference>
<evidence type="ECO:0000313" key="4">
    <source>
        <dbReference type="Proteomes" id="UP001320898"/>
    </source>
</evidence>
<reference evidence="3 4" key="1">
    <citation type="submission" date="2022-04" db="EMBL/GenBank/DDBJ databases">
        <authorList>
            <person name="Ye Y.-Q."/>
            <person name="Du Z.-J."/>
        </authorList>
    </citation>
    <scope>NUCLEOTIDE SEQUENCE [LARGE SCALE GENOMIC DNA]</scope>
    <source>
        <strain evidence="3 4">A6E488</strain>
    </source>
</reference>
<organism evidence="3 4">
    <name type="scientific">Microbaculum marinisediminis</name>
    <dbReference type="NCBI Taxonomy" id="2931392"/>
    <lineage>
        <taxon>Bacteria</taxon>
        <taxon>Pseudomonadati</taxon>
        <taxon>Pseudomonadota</taxon>
        <taxon>Alphaproteobacteria</taxon>
        <taxon>Hyphomicrobiales</taxon>
        <taxon>Tepidamorphaceae</taxon>
        <taxon>Microbaculum</taxon>
    </lineage>
</organism>
<evidence type="ECO:0000256" key="1">
    <source>
        <dbReference type="ARBA" id="ARBA00023002"/>
    </source>
</evidence>
<dbReference type="InterPro" id="IPR036188">
    <property type="entry name" value="FAD/NAD-bd_sf"/>
</dbReference>
<sequence length="433" mass="47374">MAPKPDPYWWEDAPPAAPQAEADAAVPGQVDVVVVGAGLTGTTAALTLARNGASVLLVDSEAPGYGASTRNGGMVGGGHRLSIDQLVARYGTETAHSLLREAHVDSLDFVKRLIRDEAIDCDFHVHGRFSGQRSPDVYDETARTIERLRTIVPINAEMVPRADQRREIGSDFYAGGLLLPDHGGLHPGKYHAGLLNAARRAGVVVSAPTLVRGVAPSRTGHRVSTTRGDVQADAVLMATNGYTRRRFRPLMRRIIPVSSYIAATEALPEDLIRSLMPGRRMVVETRNRHCYYRLSPDGKRLVFGARAAMHQVSQDTATSVIRGLMREIFPALEPVGITHSWNGRLGFTFGFLPHIGRIDGHWHAMGFSGSGNAMAPYLGNKVALAMLGRAEAETAFMKTEFSTRFWHFGRPWFLPVAHALYRVRDLCDDARRA</sequence>
<keyword evidence="1" id="KW-0560">Oxidoreductase</keyword>
<dbReference type="GO" id="GO:0005737">
    <property type="term" value="C:cytoplasm"/>
    <property type="evidence" value="ECO:0007669"/>
    <property type="project" value="TreeGrafter"/>
</dbReference>
<dbReference type="EMBL" id="JALIDZ010000001">
    <property type="protein sequence ID" value="MCT8970822.1"/>
    <property type="molecule type" value="Genomic_DNA"/>
</dbReference>
<proteinExistence type="predicted"/>